<dbReference type="GO" id="GO:0005886">
    <property type="term" value="C:plasma membrane"/>
    <property type="evidence" value="ECO:0007669"/>
    <property type="project" value="UniProtKB-SubCell"/>
</dbReference>
<keyword evidence="5" id="KW-0133">Cell shape</keyword>
<dbReference type="PATRIC" id="fig|1423726.3.peg.474"/>
<comment type="similarity">
    <text evidence="2">Belongs to the MreD family.</text>
</comment>
<dbReference type="Proteomes" id="UP000051461">
    <property type="component" value="Unassembled WGS sequence"/>
</dbReference>
<evidence type="ECO:0000256" key="7">
    <source>
        <dbReference type="ARBA" id="ARBA00023136"/>
    </source>
</evidence>
<evidence type="ECO:0000256" key="6">
    <source>
        <dbReference type="ARBA" id="ARBA00022989"/>
    </source>
</evidence>
<accession>A0A0R1H9W2</accession>
<dbReference type="GO" id="GO:0008360">
    <property type="term" value="P:regulation of cell shape"/>
    <property type="evidence" value="ECO:0007669"/>
    <property type="project" value="UniProtKB-KW"/>
</dbReference>
<dbReference type="RefSeq" id="WP_057903536.1">
    <property type="nucleotide sequence ID" value="NZ_AZDA01000013.1"/>
</dbReference>
<keyword evidence="4 8" id="KW-0812">Transmembrane</keyword>
<comment type="caution">
    <text evidence="9">The sequence shown here is derived from an EMBL/GenBank/DDBJ whole genome shotgun (WGS) entry which is preliminary data.</text>
</comment>
<feature type="transmembrane region" description="Helical" evidence="8">
    <location>
        <begin position="140"/>
        <end position="163"/>
    </location>
</feature>
<evidence type="ECO:0000256" key="1">
    <source>
        <dbReference type="ARBA" id="ARBA00004651"/>
    </source>
</evidence>
<evidence type="ECO:0000313" key="9">
    <source>
        <dbReference type="EMBL" id="KRK40450.1"/>
    </source>
</evidence>
<evidence type="ECO:0000256" key="5">
    <source>
        <dbReference type="ARBA" id="ARBA00022960"/>
    </source>
</evidence>
<evidence type="ECO:0000313" key="10">
    <source>
        <dbReference type="Proteomes" id="UP000051461"/>
    </source>
</evidence>
<dbReference type="NCBIfam" id="TIGR03426">
    <property type="entry name" value="shape_MreD"/>
    <property type="match status" value="1"/>
</dbReference>
<feature type="transmembrane region" description="Helical" evidence="8">
    <location>
        <begin position="62"/>
        <end position="93"/>
    </location>
</feature>
<dbReference type="AlphaFoldDB" id="A0A0R1H9W2"/>
<dbReference type="InterPro" id="IPR007227">
    <property type="entry name" value="Cell_shape_determining_MreD"/>
</dbReference>
<protein>
    <submittedName>
        <fullName evidence="9">Uncharacterized protein</fullName>
    </submittedName>
</protein>
<evidence type="ECO:0000256" key="3">
    <source>
        <dbReference type="ARBA" id="ARBA00022475"/>
    </source>
</evidence>
<sequence>MRKSMLQFWVAIGLVVLLFLDGSLDYLFQDHFLVYPNMMQSRLVVMAVVMLVFFLPKWQHQLVTLMVIGFLFDLFYTGILGIYIFLLPLIWLFTTYIEGFFQATLPAIGAIYLIDLTLLETMTYMLNSFMGLTDMSVATFIPSVLGMTLLLNVMLFVILYFPFRGLLLKLEMISV</sequence>
<dbReference type="STRING" id="1423726.FC07_GL000459"/>
<dbReference type="EMBL" id="AZDA01000013">
    <property type="protein sequence ID" value="KRK40450.1"/>
    <property type="molecule type" value="Genomic_DNA"/>
</dbReference>
<evidence type="ECO:0000256" key="8">
    <source>
        <dbReference type="SAM" id="Phobius"/>
    </source>
</evidence>
<feature type="transmembrane region" description="Helical" evidence="8">
    <location>
        <begin position="39"/>
        <end position="55"/>
    </location>
</feature>
<evidence type="ECO:0000256" key="2">
    <source>
        <dbReference type="ARBA" id="ARBA00007776"/>
    </source>
</evidence>
<organism evidence="9 10">
    <name type="scientific">Loigolactobacillus bifermentans DSM 20003</name>
    <dbReference type="NCBI Taxonomy" id="1423726"/>
    <lineage>
        <taxon>Bacteria</taxon>
        <taxon>Bacillati</taxon>
        <taxon>Bacillota</taxon>
        <taxon>Bacilli</taxon>
        <taxon>Lactobacillales</taxon>
        <taxon>Lactobacillaceae</taxon>
        <taxon>Loigolactobacillus</taxon>
    </lineage>
</organism>
<comment type="subcellular location">
    <subcellularLocation>
        <location evidence="1">Cell membrane</location>
        <topology evidence="1">Multi-pass membrane protein</topology>
    </subcellularLocation>
</comment>
<evidence type="ECO:0000256" key="4">
    <source>
        <dbReference type="ARBA" id="ARBA00022692"/>
    </source>
</evidence>
<dbReference type="OrthoDB" id="2148512at2"/>
<keyword evidence="6 8" id="KW-1133">Transmembrane helix</keyword>
<keyword evidence="7 8" id="KW-0472">Membrane</keyword>
<feature type="transmembrane region" description="Helical" evidence="8">
    <location>
        <begin position="99"/>
        <end position="119"/>
    </location>
</feature>
<name>A0A0R1H9W2_9LACO</name>
<dbReference type="Pfam" id="PF04093">
    <property type="entry name" value="MreD"/>
    <property type="match status" value="1"/>
</dbReference>
<keyword evidence="10" id="KW-1185">Reference proteome</keyword>
<reference evidence="9 10" key="1">
    <citation type="journal article" date="2015" name="Genome Announc.">
        <title>Expanding the biotechnology potential of lactobacilli through comparative genomics of 213 strains and associated genera.</title>
        <authorList>
            <person name="Sun Z."/>
            <person name="Harris H.M."/>
            <person name="McCann A."/>
            <person name="Guo C."/>
            <person name="Argimon S."/>
            <person name="Zhang W."/>
            <person name="Yang X."/>
            <person name="Jeffery I.B."/>
            <person name="Cooney J.C."/>
            <person name="Kagawa T.F."/>
            <person name="Liu W."/>
            <person name="Song Y."/>
            <person name="Salvetti E."/>
            <person name="Wrobel A."/>
            <person name="Rasinkangas P."/>
            <person name="Parkhill J."/>
            <person name="Rea M.C."/>
            <person name="O'Sullivan O."/>
            <person name="Ritari J."/>
            <person name="Douillard F.P."/>
            <person name="Paul Ross R."/>
            <person name="Yang R."/>
            <person name="Briner A.E."/>
            <person name="Felis G.E."/>
            <person name="de Vos W.M."/>
            <person name="Barrangou R."/>
            <person name="Klaenhammer T.R."/>
            <person name="Caufield P.W."/>
            <person name="Cui Y."/>
            <person name="Zhang H."/>
            <person name="O'Toole P.W."/>
        </authorList>
    </citation>
    <scope>NUCLEOTIDE SEQUENCE [LARGE SCALE GENOMIC DNA]</scope>
    <source>
        <strain evidence="9 10">DSM 20003</strain>
    </source>
</reference>
<proteinExistence type="inferred from homology"/>
<gene>
    <name evidence="9" type="ORF">FC07_GL000459</name>
</gene>
<keyword evidence="3" id="KW-1003">Cell membrane</keyword>